<dbReference type="Proteomes" id="UP000230233">
    <property type="component" value="Chromosome IV"/>
</dbReference>
<dbReference type="EMBL" id="PDUG01000004">
    <property type="protein sequence ID" value="PIC33402.1"/>
    <property type="molecule type" value="Genomic_DNA"/>
</dbReference>
<evidence type="ECO:0000313" key="1">
    <source>
        <dbReference type="EMBL" id="PIC33402.1"/>
    </source>
</evidence>
<reference evidence="2" key="1">
    <citation type="submission" date="2017-10" db="EMBL/GenBank/DDBJ databases">
        <title>Rapid genome shrinkage in a self-fertile nematode reveals novel sperm competition proteins.</title>
        <authorList>
            <person name="Yin D."/>
            <person name="Schwarz E.M."/>
            <person name="Thomas C.G."/>
            <person name="Felde R.L."/>
            <person name="Korf I.F."/>
            <person name="Cutter A.D."/>
            <person name="Schartner C.M."/>
            <person name="Ralston E.J."/>
            <person name="Meyer B.J."/>
            <person name="Haag E.S."/>
        </authorList>
    </citation>
    <scope>NUCLEOTIDE SEQUENCE [LARGE SCALE GENOMIC DNA]</scope>
    <source>
        <strain evidence="2">JU1422</strain>
    </source>
</reference>
<name>A0A2G5U1I2_9PELO</name>
<protein>
    <submittedName>
        <fullName evidence="1">Uncharacterized protein</fullName>
    </submittedName>
</protein>
<proteinExistence type="predicted"/>
<dbReference type="AlphaFoldDB" id="A0A2G5U1I2"/>
<comment type="caution">
    <text evidence="1">The sequence shown here is derived from an EMBL/GenBank/DDBJ whole genome shotgun (WGS) entry which is preliminary data.</text>
</comment>
<evidence type="ECO:0000313" key="2">
    <source>
        <dbReference type="Proteomes" id="UP000230233"/>
    </source>
</evidence>
<keyword evidence="2" id="KW-1185">Reference proteome</keyword>
<gene>
    <name evidence="1" type="primary">Cnig_chr_IV.g13395</name>
    <name evidence="1" type="ORF">B9Z55_013395</name>
</gene>
<organism evidence="1 2">
    <name type="scientific">Caenorhabditis nigoni</name>
    <dbReference type="NCBI Taxonomy" id="1611254"/>
    <lineage>
        <taxon>Eukaryota</taxon>
        <taxon>Metazoa</taxon>
        <taxon>Ecdysozoa</taxon>
        <taxon>Nematoda</taxon>
        <taxon>Chromadorea</taxon>
        <taxon>Rhabditida</taxon>
        <taxon>Rhabditina</taxon>
        <taxon>Rhabditomorpha</taxon>
        <taxon>Rhabditoidea</taxon>
        <taxon>Rhabditidae</taxon>
        <taxon>Peloderinae</taxon>
        <taxon>Caenorhabditis</taxon>
    </lineage>
</organism>
<sequence length="154" mass="18325">METTSVERNSVFRLPFSVFRGFFRSVFRLPSSVRQNFFRLPSSVFRKARKNSNIRKNKIFQDFSNFLSKFPKFLRRIRLTANLMLKFDSNVMSNSKFPSLYPRFSVFRLPFSVFRGFSSSVFRLPSSVWKIFFRLPVSVFRQIKISSVSVFRLP</sequence>
<accession>A0A2G5U1I2</accession>